<gene>
    <name evidence="3" type="ORF">EDD58_102146</name>
</gene>
<keyword evidence="1" id="KW-0472">Membrane</keyword>
<evidence type="ECO:0000259" key="2">
    <source>
        <dbReference type="Pfam" id="PF02517"/>
    </source>
</evidence>
<dbReference type="Proteomes" id="UP000294937">
    <property type="component" value="Unassembled WGS sequence"/>
</dbReference>
<feature type="transmembrane region" description="Helical" evidence="1">
    <location>
        <begin position="44"/>
        <end position="68"/>
    </location>
</feature>
<feature type="transmembrane region" description="Helical" evidence="1">
    <location>
        <begin position="88"/>
        <end position="109"/>
    </location>
</feature>
<dbReference type="InterPro" id="IPR003675">
    <property type="entry name" value="Rce1/LyrA-like_dom"/>
</dbReference>
<evidence type="ECO:0000313" key="3">
    <source>
        <dbReference type="EMBL" id="TCS95572.1"/>
    </source>
</evidence>
<dbReference type="Pfam" id="PF02517">
    <property type="entry name" value="Rce1-like"/>
    <property type="match status" value="1"/>
</dbReference>
<dbReference type="GO" id="GO:0006508">
    <property type="term" value="P:proteolysis"/>
    <property type="evidence" value="ECO:0007669"/>
    <property type="project" value="UniProtKB-KW"/>
</dbReference>
<evidence type="ECO:0000313" key="4">
    <source>
        <dbReference type="Proteomes" id="UP000294937"/>
    </source>
</evidence>
<keyword evidence="3" id="KW-0378">Hydrolase</keyword>
<reference evidence="3 4" key="1">
    <citation type="submission" date="2019-03" db="EMBL/GenBank/DDBJ databases">
        <title>Genomic Encyclopedia of Type Strains, Phase IV (KMG-IV): sequencing the most valuable type-strain genomes for metagenomic binning, comparative biology and taxonomic classification.</title>
        <authorList>
            <person name="Goeker M."/>
        </authorList>
    </citation>
    <scope>NUCLEOTIDE SEQUENCE [LARGE SCALE GENOMIC DNA]</scope>
    <source>
        <strain evidence="3 4">DSM 45707</strain>
    </source>
</reference>
<feature type="transmembrane region" description="Helical" evidence="1">
    <location>
        <begin position="6"/>
        <end position="23"/>
    </location>
</feature>
<organism evidence="3 4">
    <name type="scientific">Hazenella coriacea</name>
    <dbReference type="NCBI Taxonomy" id="1179467"/>
    <lineage>
        <taxon>Bacteria</taxon>
        <taxon>Bacillati</taxon>
        <taxon>Bacillota</taxon>
        <taxon>Bacilli</taxon>
        <taxon>Bacillales</taxon>
        <taxon>Thermoactinomycetaceae</taxon>
        <taxon>Hazenella</taxon>
    </lineage>
</organism>
<dbReference type="GO" id="GO:0004175">
    <property type="term" value="F:endopeptidase activity"/>
    <property type="evidence" value="ECO:0007669"/>
    <property type="project" value="UniProtKB-ARBA"/>
</dbReference>
<name>A0A4R3L7R2_9BACL</name>
<feature type="domain" description="CAAX prenyl protease 2/Lysostaphin resistance protein A-like" evidence="2">
    <location>
        <begin position="256"/>
        <end position="336"/>
    </location>
</feature>
<evidence type="ECO:0000256" key="1">
    <source>
        <dbReference type="SAM" id="Phobius"/>
    </source>
</evidence>
<keyword evidence="3" id="KW-0645">Protease</keyword>
<comment type="caution">
    <text evidence="3">The sequence shown here is derived from an EMBL/GenBank/DDBJ whole genome shotgun (WGS) entry which is preliminary data.</text>
</comment>
<feature type="transmembrane region" description="Helical" evidence="1">
    <location>
        <begin position="170"/>
        <end position="189"/>
    </location>
</feature>
<keyword evidence="4" id="KW-1185">Reference proteome</keyword>
<feature type="transmembrane region" description="Helical" evidence="1">
    <location>
        <begin position="210"/>
        <end position="229"/>
    </location>
</feature>
<sequence length="347" mass="37894">MIETIFTFLMFIPLMLLFLLINLSEKDRTLENPSGGKALGWVSYGLLIFGFGIVMLIGFIYLMLSLMMDSVPADTRQEMFTSMGLSDFNTLSMGLAFLIPAIIGLILLIPAVRRGISRLIPINPHNRLHAISLSLSVLVIIQLWMTLAIGLENMSATTQQMSSTSTITTIWVQDLSLFFIGLLGVGLFTRRSAKETFKRLGIVRPTLKQVGFGIGIAIVFIGIVMGMEQLAMQLGFGIDEDVNELTDKLIGPLVTTIPGVLTLGLAAAIGEETIFRGAMQPKFGLILTSVLFAITHANYGFSLSTLIVLLIGLALGIIRNRTNTSTSMVVHATYNMGLGFLSYFQIM</sequence>
<feature type="transmembrane region" description="Helical" evidence="1">
    <location>
        <begin position="324"/>
        <end position="344"/>
    </location>
</feature>
<dbReference type="GO" id="GO:0080120">
    <property type="term" value="P:CAAX-box protein maturation"/>
    <property type="evidence" value="ECO:0007669"/>
    <property type="project" value="UniProtKB-ARBA"/>
</dbReference>
<dbReference type="AlphaFoldDB" id="A0A4R3L7R2"/>
<feature type="transmembrane region" description="Helical" evidence="1">
    <location>
        <begin position="130"/>
        <end position="150"/>
    </location>
</feature>
<protein>
    <submittedName>
        <fullName evidence="3">CAAX prenyl protease-like protein</fullName>
    </submittedName>
</protein>
<feature type="transmembrane region" description="Helical" evidence="1">
    <location>
        <begin position="290"/>
        <end position="318"/>
    </location>
</feature>
<keyword evidence="1" id="KW-1133">Transmembrane helix</keyword>
<dbReference type="EMBL" id="SMAG01000002">
    <property type="protein sequence ID" value="TCS95572.1"/>
    <property type="molecule type" value="Genomic_DNA"/>
</dbReference>
<accession>A0A4R3L7R2</accession>
<keyword evidence="1" id="KW-0812">Transmembrane</keyword>
<feature type="transmembrane region" description="Helical" evidence="1">
    <location>
        <begin position="249"/>
        <end position="269"/>
    </location>
</feature>
<dbReference type="RefSeq" id="WP_165875785.1">
    <property type="nucleotide sequence ID" value="NZ_SMAG01000002.1"/>
</dbReference>
<proteinExistence type="predicted"/>